<dbReference type="Proteomes" id="UP001060215">
    <property type="component" value="Chromosome 13"/>
</dbReference>
<proteinExistence type="predicted"/>
<protein>
    <submittedName>
        <fullName evidence="1">ATP-dependent DNA helicase Q-like 4A</fullName>
    </submittedName>
</protein>
<sequence length="96" mass="10606">MFVLISTRIPRTKEALLEIHGIGKYGDRLLEAIEATFKEYNKTQKNCSGSNDSLDSTKTRRDDDDSMGSIGPSKKRVDASVDLDFDGSNADMDSKS</sequence>
<reference evidence="1 2" key="1">
    <citation type="journal article" date="2022" name="Plant J.">
        <title>Chromosome-level genome of Camellia lanceoleosa provides a valuable resource for understanding genome evolution and self-incompatibility.</title>
        <authorList>
            <person name="Gong W."/>
            <person name="Xiao S."/>
            <person name="Wang L."/>
            <person name="Liao Z."/>
            <person name="Chang Y."/>
            <person name="Mo W."/>
            <person name="Hu G."/>
            <person name="Li W."/>
            <person name="Zhao G."/>
            <person name="Zhu H."/>
            <person name="Hu X."/>
            <person name="Ji K."/>
            <person name="Xiang X."/>
            <person name="Song Q."/>
            <person name="Yuan D."/>
            <person name="Jin S."/>
            <person name="Zhang L."/>
        </authorList>
    </citation>
    <scope>NUCLEOTIDE SEQUENCE [LARGE SCALE GENOMIC DNA]</scope>
    <source>
        <strain evidence="1">SQ_2022a</strain>
    </source>
</reference>
<organism evidence="1 2">
    <name type="scientific">Camellia lanceoleosa</name>
    <dbReference type="NCBI Taxonomy" id="1840588"/>
    <lineage>
        <taxon>Eukaryota</taxon>
        <taxon>Viridiplantae</taxon>
        <taxon>Streptophyta</taxon>
        <taxon>Embryophyta</taxon>
        <taxon>Tracheophyta</taxon>
        <taxon>Spermatophyta</taxon>
        <taxon>Magnoliopsida</taxon>
        <taxon>eudicotyledons</taxon>
        <taxon>Gunneridae</taxon>
        <taxon>Pentapetalae</taxon>
        <taxon>asterids</taxon>
        <taxon>Ericales</taxon>
        <taxon>Theaceae</taxon>
        <taxon>Camellia</taxon>
    </lineage>
</organism>
<comment type="caution">
    <text evidence="1">The sequence shown here is derived from an EMBL/GenBank/DDBJ whole genome shotgun (WGS) entry which is preliminary data.</text>
</comment>
<gene>
    <name evidence="1" type="ORF">LOK49_LG12G00128</name>
</gene>
<accession>A0ACC0FVN0</accession>
<name>A0ACC0FVN0_9ERIC</name>
<evidence type="ECO:0000313" key="2">
    <source>
        <dbReference type="Proteomes" id="UP001060215"/>
    </source>
</evidence>
<keyword evidence="2" id="KW-1185">Reference proteome</keyword>
<dbReference type="EMBL" id="CM045770">
    <property type="protein sequence ID" value="KAI7992479.1"/>
    <property type="molecule type" value="Genomic_DNA"/>
</dbReference>
<evidence type="ECO:0000313" key="1">
    <source>
        <dbReference type="EMBL" id="KAI7992479.1"/>
    </source>
</evidence>